<evidence type="ECO:0000256" key="5">
    <source>
        <dbReference type="ARBA" id="ARBA00023136"/>
    </source>
</evidence>
<dbReference type="GO" id="GO:0061668">
    <property type="term" value="P:mitochondrial ribosome assembly"/>
    <property type="evidence" value="ECO:0007669"/>
    <property type="project" value="TreeGrafter"/>
</dbReference>
<evidence type="ECO:0008006" key="9">
    <source>
        <dbReference type="Google" id="ProtNLM"/>
    </source>
</evidence>
<dbReference type="Proteomes" id="UP001431783">
    <property type="component" value="Unassembled WGS sequence"/>
</dbReference>
<dbReference type="GO" id="GO:0016020">
    <property type="term" value="C:membrane"/>
    <property type="evidence" value="ECO:0007669"/>
    <property type="project" value="UniProtKB-SubCell"/>
</dbReference>
<dbReference type="PANTHER" id="PTHR11266">
    <property type="entry name" value="PEROXISOMAL MEMBRANE PROTEIN 2, PXMP2 MPV17"/>
    <property type="match status" value="1"/>
</dbReference>
<evidence type="ECO:0000256" key="1">
    <source>
        <dbReference type="ARBA" id="ARBA00004141"/>
    </source>
</evidence>
<sequence>MSNLMRRLLSTFKPKLTIFQEYRQNAFGKYLLFTNIISSGIPMCLGDLIQQEIEFQTNKLSKRYDFNRLGRMFLVGLAFGPVHHYYYIKLNKYLPERNVNTIFKKIMLDQFFMGPICIACFFTCLGALEWKSLNEINMEIKKKFIGVYLMDWCLWPPTQFINFYFVPVRYQVLYINLVTVLYDVFLSYMKHKDAVLDKSKLYDENISIEEFKQN</sequence>
<dbReference type="InterPro" id="IPR007248">
    <property type="entry name" value="Mpv17_PMP22"/>
</dbReference>
<evidence type="ECO:0000256" key="2">
    <source>
        <dbReference type="ARBA" id="ARBA00006824"/>
    </source>
</evidence>
<evidence type="ECO:0000256" key="4">
    <source>
        <dbReference type="ARBA" id="ARBA00022989"/>
    </source>
</evidence>
<evidence type="ECO:0000313" key="8">
    <source>
        <dbReference type="Proteomes" id="UP001431783"/>
    </source>
</evidence>
<gene>
    <name evidence="7" type="ORF">WA026_007202</name>
</gene>
<feature type="transmembrane region" description="Helical" evidence="6">
    <location>
        <begin position="108"/>
        <end position="128"/>
    </location>
</feature>
<comment type="subcellular location">
    <subcellularLocation>
        <location evidence="1">Membrane</location>
        <topology evidence="1">Multi-pass membrane protein</topology>
    </subcellularLocation>
</comment>
<evidence type="ECO:0000313" key="7">
    <source>
        <dbReference type="EMBL" id="KAK9889835.1"/>
    </source>
</evidence>
<comment type="caution">
    <text evidence="7">The sequence shown here is derived from an EMBL/GenBank/DDBJ whole genome shotgun (WGS) entry which is preliminary data.</text>
</comment>
<proteinExistence type="inferred from homology"/>
<keyword evidence="4 6" id="KW-1133">Transmembrane helix</keyword>
<organism evidence="7 8">
    <name type="scientific">Henosepilachna vigintioctopunctata</name>
    <dbReference type="NCBI Taxonomy" id="420089"/>
    <lineage>
        <taxon>Eukaryota</taxon>
        <taxon>Metazoa</taxon>
        <taxon>Ecdysozoa</taxon>
        <taxon>Arthropoda</taxon>
        <taxon>Hexapoda</taxon>
        <taxon>Insecta</taxon>
        <taxon>Pterygota</taxon>
        <taxon>Neoptera</taxon>
        <taxon>Endopterygota</taxon>
        <taxon>Coleoptera</taxon>
        <taxon>Polyphaga</taxon>
        <taxon>Cucujiformia</taxon>
        <taxon>Coccinelloidea</taxon>
        <taxon>Coccinellidae</taxon>
        <taxon>Epilachninae</taxon>
        <taxon>Epilachnini</taxon>
        <taxon>Henosepilachna</taxon>
    </lineage>
</organism>
<evidence type="ECO:0000256" key="3">
    <source>
        <dbReference type="ARBA" id="ARBA00022692"/>
    </source>
</evidence>
<protein>
    <recommendedName>
        <fullName evidence="9">Mpv17-like protein 2</fullName>
    </recommendedName>
</protein>
<name>A0AAW1VCT7_9CUCU</name>
<dbReference type="PANTHER" id="PTHR11266:SF81">
    <property type="entry name" value="GH12661P-RELATED"/>
    <property type="match status" value="1"/>
</dbReference>
<keyword evidence="3 6" id="KW-0812">Transmembrane</keyword>
<reference evidence="7 8" key="1">
    <citation type="submission" date="2023-03" db="EMBL/GenBank/DDBJ databases">
        <title>Genome insight into feeding habits of ladybird beetles.</title>
        <authorList>
            <person name="Li H.-S."/>
            <person name="Huang Y.-H."/>
            <person name="Pang H."/>
        </authorList>
    </citation>
    <scope>NUCLEOTIDE SEQUENCE [LARGE SCALE GENOMIC DNA]</scope>
    <source>
        <strain evidence="7">SYSU_2023b</strain>
        <tissue evidence="7">Whole body</tissue>
    </source>
</reference>
<dbReference type="Pfam" id="PF04117">
    <property type="entry name" value="Mpv17_PMP22"/>
    <property type="match status" value="1"/>
</dbReference>
<evidence type="ECO:0000256" key="6">
    <source>
        <dbReference type="RuleBase" id="RU363053"/>
    </source>
</evidence>
<keyword evidence="5 6" id="KW-0472">Membrane</keyword>
<feature type="transmembrane region" description="Helical" evidence="6">
    <location>
        <begin position="148"/>
        <end position="166"/>
    </location>
</feature>
<feature type="transmembrane region" description="Helical" evidence="6">
    <location>
        <begin position="172"/>
        <end position="189"/>
    </location>
</feature>
<feature type="transmembrane region" description="Helical" evidence="6">
    <location>
        <begin position="69"/>
        <end position="88"/>
    </location>
</feature>
<accession>A0AAW1VCT7</accession>
<keyword evidence="8" id="KW-1185">Reference proteome</keyword>
<dbReference type="GO" id="GO:0005739">
    <property type="term" value="C:mitochondrion"/>
    <property type="evidence" value="ECO:0007669"/>
    <property type="project" value="TreeGrafter"/>
</dbReference>
<dbReference type="AlphaFoldDB" id="A0AAW1VCT7"/>
<dbReference type="EMBL" id="JARQZJ010000123">
    <property type="protein sequence ID" value="KAK9889835.1"/>
    <property type="molecule type" value="Genomic_DNA"/>
</dbReference>
<comment type="similarity">
    <text evidence="2 6">Belongs to the peroxisomal membrane protein PXMP2/4 family.</text>
</comment>